<keyword evidence="2" id="KW-1185">Reference proteome</keyword>
<evidence type="ECO:0000313" key="1">
    <source>
        <dbReference type="EMBL" id="CAG2238849.1"/>
    </source>
</evidence>
<accession>A0A8S3U9G3</accession>
<dbReference type="Gene3D" id="3.60.10.10">
    <property type="entry name" value="Endonuclease/exonuclease/phosphatase"/>
    <property type="match status" value="2"/>
</dbReference>
<reference evidence="1" key="1">
    <citation type="submission" date="2021-03" db="EMBL/GenBank/DDBJ databases">
        <authorList>
            <person name="Bekaert M."/>
        </authorList>
    </citation>
    <scope>NUCLEOTIDE SEQUENCE</scope>
</reference>
<dbReference type="EMBL" id="CAJPWZ010002493">
    <property type="protein sequence ID" value="CAG2238849.1"/>
    <property type="molecule type" value="Genomic_DNA"/>
</dbReference>
<dbReference type="Proteomes" id="UP000683360">
    <property type="component" value="Unassembled WGS sequence"/>
</dbReference>
<proteinExistence type="predicted"/>
<dbReference type="SUPFAM" id="SSF56219">
    <property type="entry name" value="DNase I-like"/>
    <property type="match status" value="1"/>
</dbReference>
<comment type="caution">
    <text evidence="1">The sequence shown here is derived from an EMBL/GenBank/DDBJ whole genome shotgun (WGS) entry which is preliminary data.</text>
</comment>
<dbReference type="AlphaFoldDB" id="A0A8S3U9G3"/>
<sequence>MSEKINIMCWNCKGVMSAVPYLTNCLEKYDINICALSEHWLRKCNIHFLQQIDSKYKIYAKSVDELLPTTQKCSNYRKGVALLVSSNIDRYVVHEIDVDSDRIIGIKMHLPNDVTIFFFCVYLPAASLPIDLFKEYVDLLHELYSVYSQNGIGYENGPCSTIDHIIVPDNLPFKPENVNILDDDGLNLSDHFPIICTFNLGDSLTRPNLSTSSTNIAWNKALSNGSLTDYAFAVSQNLWTVDTNQTDIEKYYSEIVNSLVLAARDTLPIVKHKRHLKPYWNDHLTELHDSMIQRRNVWISEHRPRGEEYESYISYKNSKKLF</sequence>
<organism evidence="1 2">
    <name type="scientific">Mytilus edulis</name>
    <name type="common">Blue mussel</name>
    <dbReference type="NCBI Taxonomy" id="6550"/>
    <lineage>
        <taxon>Eukaryota</taxon>
        <taxon>Metazoa</taxon>
        <taxon>Spiralia</taxon>
        <taxon>Lophotrochozoa</taxon>
        <taxon>Mollusca</taxon>
        <taxon>Bivalvia</taxon>
        <taxon>Autobranchia</taxon>
        <taxon>Pteriomorphia</taxon>
        <taxon>Mytilida</taxon>
        <taxon>Mytiloidea</taxon>
        <taxon>Mytilidae</taxon>
        <taxon>Mytilinae</taxon>
        <taxon>Mytilus</taxon>
    </lineage>
</organism>
<gene>
    <name evidence="1" type="ORF">MEDL_51220</name>
</gene>
<evidence type="ECO:0000313" key="2">
    <source>
        <dbReference type="Proteomes" id="UP000683360"/>
    </source>
</evidence>
<protein>
    <submittedName>
        <fullName evidence="1">Uncharacterized protein</fullName>
    </submittedName>
</protein>
<dbReference type="InterPro" id="IPR036691">
    <property type="entry name" value="Endo/exonu/phosph_ase_sf"/>
</dbReference>
<name>A0A8S3U9G3_MYTED</name>
<dbReference type="OrthoDB" id="6090099at2759"/>